<dbReference type="EMBL" id="AP023287">
    <property type="protein sequence ID" value="BCI55178.1"/>
    <property type="molecule type" value="Genomic_DNA"/>
</dbReference>
<dbReference type="Proteomes" id="UP000515734">
    <property type="component" value="Chromosome"/>
</dbReference>
<accession>A0A6S6PGR4</accession>
<evidence type="ECO:0000256" key="1">
    <source>
        <dbReference type="SAM" id="Phobius"/>
    </source>
</evidence>
<evidence type="ECO:0000313" key="3">
    <source>
        <dbReference type="Proteomes" id="UP000515734"/>
    </source>
</evidence>
<feature type="transmembrane region" description="Helical" evidence="1">
    <location>
        <begin position="40"/>
        <end position="57"/>
    </location>
</feature>
<gene>
    <name evidence="2" type="ORF">NIIDNTM18_44560</name>
</gene>
<proteinExistence type="predicted"/>
<organism evidence="2 3">
    <name type="scientific">Mycolicibacterium litorale</name>
    <dbReference type="NCBI Taxonomy" id="758802"/>
    <lineage>
        <taxon>Bacteria</taxon>
        <taxon>Bacillati</taxon>
        <taxon>Actinomycetota</taxon>
        <taxon>Actinomycetes</taxon>
        <taxon>Mycobacteriales</taxon>
        <taxon>Mycobacteriaceae</taxon>
        <taxon>Mycolicibacterium</taxon>
    </lineage>
</organism>
<keyword evidence="1" id="KW-0812">Transmembrane</keyword>
<feature type="transmembrane region" description="Helical" evidence="1">
    <location>
        <begin position="64"/>
        <end position="82"/>
    </location>
</feature>
<keyword evidence="1" id="KW-0472">Membrane</keyword>
<protein>
    <submittedName>
        <fullName evidence="2">Uncharacterized protein</fullName>
    </submittedName>
</protein>
<evidence type="ECO:0000313" key="2">
    <source>
        <dbReference type="EMBL" id="BCI55178.1"/>
    </source>
</evidence>
<name>A0A6S6PGR4_9MYCO</name>
<reference evidence="2 3" key="1">
    <citation type="submission" date="2020-07" db="EMBL/GenBank/DDBJ databases">
        <title>Complete genome sequence of Mycolicibacterium litorale like strain isolated from cardiac implantable electronic device infection.</title>
        <authorList>
            <person name="Fukano H."/>
            <person name="Miyama H."/>
            <person name="Hoshino Y."/>
        </authorList>
    </citation>
    <scope>NUCLEOTIDE SEQUENCE [LARGE SCALE GENOMIC DNA]</scope>
    <source>
        <strain evidence="2 3">NIIDNTM18</strain>
    </source>
</reference>
<dbReference type="RefSeq" id="WP_185292915.1">
    <property type="nucleotide sequence ID" value="NZ_AP023287.1"/>
</dbReference>
<keyword evidence="1" id="KW-1133">Transmembrane helix</keyword>
<sequence>MSAAHRLAVIGRRGCALIAVVSAGLHLASLGHAANPVAGALLAVMIAGCVVCARELWLLGSLRAWLIVGLMNIAMIALHLPAPTHHHGASPASDPSFAMGAATLLALVEVAVAALVLYARTRRHGEAITGSH</sequence>
<feature type="transmembrane region" description="Helical" evidence="1">
    <location>
        <begin position="97"/>
        <end position="119"/>
    </location>
</feature>
<dbReference type="AlphaFoldDB" id="A0A6S6PGR4"/>